<gene>
    <name evidence="3" type="ORF">JOF36_000898</name>
</gene>
<sequence length="60" mass="5813">MSSLGKGAKESTADPPNVSGITHCSLAEMLGGNLLTVDGDGHTIAAAGANSCVNQAVATT</sequence>
<evidence type="ECO:0000313" key="4">
    <source>
        <dbReference type="Proteomes" id="UP001519295"/>
    </source>
</evidence>
<reference evidence="3 4" key="1">
    <citation type="submission" date="2021-03" db="EMBL/GenBank/DDBJ databases">
        <title>Sequencing the genomes of 1000 actinobacteria strains.</title>
        <authorList>
            <person name="Klenk H.-P."/>
        </authorList>
    </citation>
    <scope>NUCLEOTIDE SEQUENCE [LARGE SCALE GENOMIC DNA]</scope>
    <source>
        <strain evidence="3 4">DSM 45256</strain>
    </source>
</reference>
<evidence type="ECO:0000256" key="1">
    <source>
        <dbReference type="SAM" id="MobiDB-lite"/>
    </source>
</evidence>
<evidence type="ECO:0000259" key="2">
    <source>
        <dbReference type="Pfam" id="PF08386"/>
    </source>
</evidence>
<accession>A0ABS4VMT1</accession>
<proteinExistence type="predicted"/>
<dbReference type="RefSeq" id="WP_210025138.1">
    <property type="nucleotide sequence ID" value="NZ_JAGINU010000001.1"/>
</dbReference>
<protein>
    <recommendedName>
        <fullName evidence="2">Peptidase S33 tripeptidyl aminopeptidase-like C-terminal domain-containing protein</fullName>
    </recommendedName>
</protein>
<organism evidence="3 4">
    <name type="scientific">Pseudonocardia parietis</name>
    <dbReference type="NCBI Taxonomy" id="570936"/>
    <lineage>
        <taxon>Bacteria</taxon>
        <taxon>Bacillati</taxon>
        <taxon>Actinomycetota</taxon>
        <taxon>Actinomycetes</taxon>
        <taxon>Pseudonocardiales</taxon>
        <taxon>Pseudonocardiaceae</taxon>
        <taxon>Pseudonocardia</taxon>
    </lineage>
</organism>
<feature type="domain" description="Peptidase S33 tripeptidyl aminopeptidase-like C-terminal" evidence="2">
    <location>
        <begin position="17"/>
        <end position="58"/>
    </location>
</feature>
<keyword evidence="4" id="KW-1185">Reference proteome</keyword>
<evidence type="ECO:0000313" key="3">
    <source>
        <dbReference type="EMBL" id="MBP2365202.1"/>
    </source>
</evidence>
<comment type="caution">
    <text evidence="3">The sequence shown here is derived from an EMBL/GenBank/DDBJ whole genome shotgun (WGS) entry which is preliminary data.</text>
</comment>
<name>A0ABS4VMT1_9PSEU</name>
<dbReference type="EMBL" id="JAGINU010000001">
    <property type="protein sequence ID" value="MBP2365202.1"/>
    <property type="molecule type" value="Genomic_DNA"/>
</dbReference>
<feature type="region of interest" description="Disordered" evidence="1">
    <location>
        <begin position="1"/>
        <end position="20"/>
    </location>
</feature>
<dbReference type="Pfam" id="PF08386">
    <property type="entry name" value="Abhydrolase_4"/>
    <property type="match status" value="1"/>
</dbReference>
<dbReference type="Proteomes" id="UP001519295">
    <property type="component" value="Unassembled WGS sequence"/>
</dbReference>
<dbReference type="InterPro" id="IPR013595">
    <property type="entry name" value="Pept_S33_TAP-like_C"/>
</dbReference>